<proteinExistence type="predicted"/>
<dbReference type="Gene3D" id="3.30.70.270">
    <property type="match status" value="1"/>
</dbReference>
<dbReference type="SMART" id="SM00267">
    <property type="entry name" value="GGDEF"/>
    <property type="match status" value="1"/>
</dbReference>
<sequence length="376" mass="39723">MRHFWGRFDARSTAVLVSTAGVSPLPLFAFFAPSFINDGQMIFVVVIWLFTLASLAVTLRRGRLSDREFMVIGLGAMLCIFGASLVVTDPAAARAIVSLLAVLPAIAAMGSSRWVTGAFTMIAVSLAVTSSVVEVTSTTALLVAGTAAVITVIVPVSMVAALRASLRIAMDKLARLGETDPLTGLLNRRGLLKRSGGLLDSATKLGRCIGFMMIDVDDFKIVNDTYGHAYGDTELRGTAAAIRRASGPDALASRIGGEEFVVMAAVNGAAELVHLAERIREGVAHDCMVTISIGAVYAPVARSAQGSPNIEQVIDGLTRSADKCVYTAKDSGRDRVVSSEVPEIAWVPGGPSEPEGEFTTERSTSILDLVRRANPR</sequence>
<name>A0A2G3PI30_WILMA</name>
<feature type="transmembrane region" description="Helical" evidence="2">
    <location>
        <begin position="39"/>
        <end position="57"/>
    </location>
</feature>
<reference evidence="4 5" key="1">
    <citation type="submission" date="2017-10" db="EMBL/GenBank/DDBJ databases">
        <title>The draft genome sequence of Williamsia sp. BULT 1.1 isolated from the semi-arid grassland soils from South Africa.</title>
        <authorList>
            <person name="Kabwe M.H."/>
            <person name="Govender N."/>
            <person name="Mutseka Lunga P."/>
            <person name="Vikram S."/>
            <person name="Makhalanyane T.P."/>
        </authorList>
    </citation>
    <scope>NUCLEOTIDE SEQUENCE [LARGE SCALE GENOMIC DNA]</scope>
    <source>
        <strain evidence="4 5">BULT 1.1</strain>
    </source>
</reference>
<evidence type="ECO:0000313" key="5">
    <source>
        <dbReference type="Proteomes" id="UP000225108"/>
    </source>
</evidence>
<dbReference type="AlphaFoldDB" id="A0A2G3PI30"/>
<feature type="domain" description="GGDEF" evidence="3">
    <location>
        <begin position="207"/>
        <end position="341"/>
    </location>
</feature>
<dbReference type="Pfam" id="PF00990">
    <property type="entry name" value="GGDEF"/>
    <property type="match status" value="1"/>
</dbReference>
<keyword evidence="2" id="KW-0812">Transmembrane</keyword>
<dbReference type="Proteomes" id="UP000225108">
    <property type="component" value="Unassembled WGS sequence"/>
</dbReference>
<protein>
    <submittedName>
        <fullName evidence="4">GGDEF domain-containing protein</fullName>
    </submittedName>
</protein>
<evidence type="ECO:0000259" key="3">
    <source>
        <dbReference type="PROSITE" id="PS50887"/>
    </source>
</evidence>
<dbReference type="GO" id="GO:0052621">
    <property type="term" value="F:diguanylate cyclase activity"/>
    <property type="evidence" value="ECO:0007669"/>
    <property type="project" value="TreeGrafter"/>
</dbReference>
<dbReference type="PANTHER" id="PTHR45138:SF9">
    <property type="entry name" value="DIGUANYLATE CYCLASE DGCM-RELATED"/>
    <property type="match status" value="1"/>
</dbReference>
<dbReference type="PROSITE" id="PS50887">
    <property type="entry name" value="GGDEF"/>
    <property type="match status" value="1"/>
</dbReference>
<dbReference type="EMBL" id="PEBD01000010">
    <property type="protein sequence ID" value="PHV65393.1"/>
    <property type="molecule type" value="Genomic_DNA"/>
</dbReference>
<dbReference type="InterPro" id="IPR029787">
    <property type="entry name" value="Nucleotide_cyclase"/>
</dbReference>
<evidence type="ECO:0000256" key="1">
    <source>
        <dbReference type="SAM" id="MobiDB-lite"/>
    </source>
</evidence>
<gene>
    <name evidence="4" type="ORF">CSW57_16570</name>
</gene>
<evidence type="ECO:0000256" key="2">
    <source>
        <dbReference type="SAM" id="Phobius"/>
    </source>
</evidence>
<organism evidence="4 5">
    <name type="scientific">Williamsia marianensis</name>
    <dbReference type="NCBI Taxonomy" id="85044"/>
    <lineage>
        <taxon>Bacteria</taxon>
        <taxon>Bacillati</taxon>
        <taxon>Actinomycetota</taxon>
        <taxon>Actinomycetes</taxon>
        <taxon>Mycobacteriales</taxon>
        <taxon>Nocardiaceae</taxon>
        <taxon>Williamsia</taxon>
    </lineage>
</organism>
<feature type="region of interest" description="Disordered" evidence="1">
    <location>
        <begin position="345"/>
        <end position="376"/>
    </location>
</feature>
<dbReference type="NCBIfam" id="TIGR00254">
    <property type="entry name" value="GGDEF"/>
    <property type="match status" value="1"/>
</dbReference>
<comment type="caution">
    <text evidence="4">The sequence shown here is derived from an EMBL/GenBank/DDBJ whole genome shotgun (WGS) entry which is preliminary data.</text>
</comment>
<dbReference type="CDD" id="cd01949">
    <property type="entry name" value="GGDEF"/>
    <property type="match status" value="1"/>
</dbReference>
<dbReference type="InterPro" id="IPR050469">
    <property type="entry name" value="Diguanylate_Cyclase"/>
</dbReference>
<dbReference type="PANTHER" id="PTHR45138">
    <property type="entry name" value="REGULATORY COMPONENTS OF SENSORY TRANSDUCTION SYSTEM"/>
    <property type="match status" value="1"/>
</dbReference>
<dbReference type="SUPFAM" id="SSF55073">
    <property type="entry name" value="Nucleotide cyclase"/>
    <property type="match status" value="1"/>
</dbReference>
<keyword evidence="2" id="KW-0472">Membrane</keyword>
<feature type="transmembrane region" description="Helical" evidence="2">
    <location>
        <begin position="139"/>
        <end position="162"/>
    </location>
</feature>
<feature type="transmembrane region" description="Helical" evidence="2">
    <location>
        <begin position="114"/>
        <end position="133"/>
    </location>
</feature>
<dbReference type="InterPro" id="IPR000160">
    <property type="entry name" value="GGDEF_dom"/>
</dbReference>
<feature type="transmembrane region" description="Helical" evidence="2">
    <location>
        <begin position="69"/>
        <end position="86"/>
    </location>
</feature>
<feature type="transmembrane region" description="Helical" evidence="2">
    <location>
        <begin position="12"/>
        <end position="33"/>
    </location>
</feature>
<dbReference type="InterPro" id="IPR043128">
    <property type="entry name" value="Rev_trsase/Diguanyl_cyclase"/>
</dbReference>
<keyword evidence="2" id="KW-1133">Transmembrane helix</keyword>
<evidence type="ECO:0000313" key="4">
    <source>
        <dbReference type="EMBL" id="PHV65393.1"/>
    </source>
</evidence>
<accession>A0A2G3PI30</accession>